<dbReference type="Pfam" id="PF03564">
    <property type="entry name" value="DUF1759"/>
    <property type="match status" value="1"/>
</dbReference>
<dbReference type="PANTHER" id="PTHR47331:SF1">
    <property type="entry name" value="GAG-LIKE PROTEIN"/>
    <property type="match status" value="1"/>
</dbReference>
<sequence length="446" mass="50282">METNRDERSIRRALAKRSSAIRRIEDLHRQASIIEPDDLTISQFLIAANTLDELWKRFSVENDFYLDELIEADRVAEFSYDEEIRVSNLVMNIKAVALKYSTKAGEKSDDPAVVKQTASNDGDSTSSPFPKGPNELVQKRSSRLPEIPLPKFDGKLKNWPVFRDRFMTIVHNDPEIADVDKFYYLLGCLSEDPVDALKGITVSSNTYKLAWDTLVHRYDKPRSLASDILDDLLSAPISTQENSDSLTDFLNRFDEGVAILQSLEIPDLGSFILFILASRTLPIISRKLFEAENKATFPSFDELNQFIKHRLQVVENASSQVRPSPGPVRSVAGKKSLSFVGTAKKKTEQHSYGKRPTALVTSRSSNVKCFCCGSNHQLADCDRFRQLTIDERFKLVTSYRLCLVCFGEGHWANKCKLKCPVCSRQHHSLLHREAASEPASSSPQTS</sequence>
<evidence type="ECO:0000313" key="3">
    <source>
        <dbReference type="Proteomes" id="UP000478052"/>
    </source>
</evidence>
<organism evidence="2 3">
    <name type="scientific">Aphis craccivora</name>
    <name type="common">Cowpea aphid</name>
    <dbReference type="NCBI Taxonomy" id="307492"/>
    <lineage>
        <taxon>Eukaryota</taxon>
        <taxon>Metazoa</taxon>
        <taxon>Ecdysozoa</taxon>
        <taxon>Arthropoda</taxon>
        <taxon>Hexapoda</taxon>
        <taxon>Insecta</taxon>
        <taxon>Pterygota</taxon>
        <taxon>Neoptera</taxon>
        <taxon>Paraneoptera</taxon>
        <taxon>Hemiptera</taxon>
        <taxon>Sternorrhyncha</taxon>
        <taxon>Aphidomorpha</taxon>
        <taxon>Aphidoidea</taxon>
        <taxon>Aphididae</taxon>
        <taxon>Aphidini</taxon>
        <taxon>Aphis</taxon>
        <taxon>Aphis</taxon>
    </lineage>
</organism>
<protein>
    <submittedName>
        <fullName evidence="2">Integrase catalytic domain-containing protein</fullName>
    </submittedName>
</protein>
<dbReference type="AlphaFoldDB" id="A0A6G0VRY5"/>
<dbReference type="EMBL" id="VUJU01012675">
    <property type="protein sequence ID" value="KAF0707070.1"/>
    <property type="molecule type" value="Genomic_DNA"/>
</dbReference>
<dbReference type="OrthoDB" id="6627097at2759"/>
<feature type="compositionally biased region" description="Polar residues" evidence="1">
    <location>
        <begin position="116"/>
        <end position="128"/>
    </location>
</feature>
<gene>
    <name evidence="2" type="ORF">FWK35_00039291</name>
</gene>
<feature type="region of interest" description="Disordered" evidence="1">
    <location>
        <begin position="109"/>
        <end position="137"/>
    </location>
</feature>
<reference evidence="2 3" key="1">
    <citation type="submission" date="2019-08" db="EMBL/GenBank/DDBJ databases">
        <title>Whole genome of Aphis craccivora.</title>
        <authorList>
            <person name="Voronova N.V."/>
            <person name="Shulinski R.S."/>
            <person name="Bandarenka Y.V."/>
            <person name="Zhorov D.G."/>
            <person name="Warner D."/>
        </authorList>
    </citation>
    <scope>NUCLEOTIDE SEQUENCE [LARGE SCALE GENOMIC DNA]</scope>
    <source>
        <strain evidence="2">180601</strain>
        <tissue evidence="2">Whole Body</tissue>
    </source>
</reference>
<keyword evidence="3" id="KW-1185">Reference proteome</keyword>
<name>A0A6G0VRY5_APHCR</name>
<evidence type="ECO:0000256" key="1">
    <source>
        <dbReference type="SAM" id="MobiDB-lite"/>
    </source>
</evidence>
<evidence type="ECO:0000313" key="2">
    <source>
        <dbReference type="EMBL" id="KAF0707070.1"/>
    </source>
</evidence>
<dbReference type="InterPro" id="IPR005312">
    <property type="entry name" value="DUF1759"/>
</dbReference>
<accession>A0A6G0VRY5</accession>
<dbReference type="Proteomes" id="UP000478052">
    <property type="component" value="Unassembled WGS sequence"/>
</dbReference>
<dbReference type="PANTHER" id="PTHR47331">
    <property type="entry name" value="PHD-TYPE DOMAIN-CONTAINING PROTEIN"/>
    <property type="match status" value="1"/>
</dbReference>
<comment type="caution">
    <text evidence="2">The sequence shown here is derived from an EMBL/GenBank/DDBJ whole genome shotgun (WGS) entry which is preliminary data.</text>
</comment>
<proteinExistence type="predicted"/>